<dbReference type="Pfam" id="PF08770">
    <property type="entry name" value="SoxZ"/>
    <property type="match status" value="1"/>
</dbReference>
<sequence length="228" mass="25136">MRHWVALLLLLANPALGGEPVLMQGLKVQLPAVIEDGAQVPLRIAFDERLDPGEYLKTIQVQAPLNPEPDVIRFEFLQAVVPIRLATRIRLSESQRVVIRAQSNTGRQWQTEVQVRVALSGCLTGPAPAAETMTMHTPRVAMPDAGGAGEVRAQVRHPMENGFRNGVRDHAITPNRVQTLSISRASSPLAVVQFHAGTASNPYVSLWLNDSRDLTFSWQDLQGLELHH</sequence>
<evidence type="ECO:0000313" key="5">
    <source>
        <dbReference type="Proteomes" id="UP000242469"/>
    </source>
</evidence>
<protein>
    <submittedName>
        <fullName evidence="4">Predicted secreted protein</fullName>
    </submittedName>
</protein>
<feature type="domain" description="Ig-like SoxY" evidence="3">
    <location>
        <begin position="24"/>
        <end position="122"/>
    </location>
</feature>
<dbReference type="InterPro" id="IPR032711">
    <property type="entry name" value="SoxY"/>
</dbReference>
<evidence type="ECO:0000256" key="1">
    <source>
        <dbReference type="SAM" id="SignalP"/>
    </source>
</evidence>
<dbReference type="SUPFAM" id="SSF81296">
    <property type="entry name" value="E set domains"/>
    <property type="match status" value="1"/>
</dbReference>
<dbReference type="STRING" id="1122198.SAMN02745729_10850"/>
<dbReference type="Proteomes" id="UP000242469">
    <property type="component" value="Unassembled WGS sequence"/>
</dbReference>
<keyword evidence="1" id="KW-0732">Signal</keyword>
<evidence type="ECO:0000259" key="3">
    <source>
        <dbReference type="Pfam" id="PF13501"/>
    </source>
</evidence>
<dbReference type="Gene3D" id="2.60.40.2470">
    <property type="entry name" value="SoxY domain"/>
    <property type="match status" value="1"/>
</dbReference>
<evidence type="ECO:0000313" key="4">
    <source>
        <dbReference type="EMBL" id="SEA83456.1"/>
    </source>
</evidence>
<dbReference type="OrthoDB" id="9795530at2"/>
<reference evidence="5" key="1">
    <citation type="submission" date="2016-10" db="EMBL/GenBank/DDBJ databases">
        <authorList>
            <person name="Varghese N."/>
            <person name="Submissions S."/>
        </authorList>
    </citation>
    <scope>NUCLEOTIDE SEQUENCE [LARGE SCALE GENOMIC DNA]</scope>
    <source>
        <strain evidence="5">DSM 11526</strain>
    </source>
</reference>
<dbReference type="InterPro" id="IPR038162">
    <property type="entry name" value="SoxY_sf"/>
</dbReference>
<feature type="signal peptide" evidence="1">
    <location>
        <begin position="1"/>
        <end position="17"/>
    </location>
</feature>
<dbReference type="InterPro" id="IPR013783">
    <property type="entry name" value="Ig-like_fold"/>
</dbReference>
<keyword evidence="5" id="KW-1185">Reference proteome</keyword>
<feature type="domain" description="Sulphur oxidation protein SoxZ" evidence="2">
    <location>
        <begin position="144"/>
        <end position="223"/>
    </location>
</feature>
<dbReference type="RefSeq" id="WP_091826613.1">
    <property type="nucleotide sequence ID" value="NZ_FNRJ01000008.1"/>
</dbReference>
<dbReference type="InterPro" id="IPR014756">
    <property type="entry name" value="Ig_E-set"/>
</dbReference>
<accession>A0A1H4EER7</accession>
<dbReference type="Pfam" id="PF13501">
    <property type="entry name" value="SoxY"/>
    <property type="match status" value="1"/>
</dbReference>
<feature type="chain" id="PRO_5017219845" evidence="1">
    <location>
        <begin position="18"/>
        <end position="228"/>
    </location>
</feature>
<gene>
    <name evidence="4" type="ORF">SAMN02745729_10850</name>
</gene>
<dbReference type="AlphaFoldDB" id="A0A1H4EER7"/>
<dbReference type="InterPro" id="IPR014880">
    <property type="entry name" value="SoxZ_dom"/>
</dbReference>
<dbReference type="Gene3D" id="2.60.40.10">
    <property type="entry name" value="Immunoglobulins"/>
    <property type="match status" value="1"/>
</dbReference>
<name>A0A1H4EER7_9GAMM</name>
<evidence type="ECO:0000259" key="2">
    <source>
        <dbReference type="Pfam" id="PF08770"/>
    </source>
</evidence>
<organism evidence="4 5">
    <name type="scientific">Marinobacterium iners DSM 11526</name>
    <dbReference type="NCBI Taxonomy" id="1122198"/>
    <lineage>
        <taxon>Bacteria</taxon>
        <taxon>Pseudomonadati</taxon>
        <taxon>Pseudomonadota</taxon>
        <taxon>Gammaproteobacteria</taxon>
        <taxon>Oceanospirillales</taxon>
        <taxon>Oceanospirillaceae</taxon>
        <taxon>Marinobacterium</taxon>
    </lineage>
</organism>
<dbReference type="EMBL" id="FNRJ01000008">
    <property type="protein sequence ID" value="SEA83456.1"/>
    <property type="molecule type" value="Genomic_DNA"/>
</dbReference>
<proteinExistence type="predicted"/>